<dbReference type="GO" id="GO:0005743">
    <property type="term" value="C:mitochondrial inner membrane"/>
    <property type="evidence" value="ECO:0007669"/>
    <property type="project" value="UniProtKB-SubCell"/>
</dbReference>
<keyword evidence="6 7" id="KW-0472">Membrane</keyword>
<evidence type="ECO:0000256" key="6">
    <source>
        <dbReference type="ARBA" id="ARBA00023136"/>
    </source>
</evidence>
<gene>
    <name evidence="8" type="ORF">BDV98DRAFT_601029</name>
</gene>
<keyword evidence="4 7" id="KW-0999">Mitochondrion inner membrane</keyword>
<dbReference type="Pfam" id="PF02935">
    <property type="entry name" value="COX7C"/>
    <property type="match status" value="1"/>
</dbReference>
<comment type="pathway">
    <text evidence="2 7">Energy metabolism; oxidative phosphorylation.</text>
</comment>
<comment type="function">
    <text evidence="7">Component of the cytochrome c oxidase, the last enzyme in the mitochondrial electron transport chain which drives oxidative phosphorylation. The respiratory chain contains 3 multisubunit complexes succinate dehydrogenase (complex II, CII), ubiquinol-cytochrome c oxidoreductase (cytochrome b-c1 complex, complex III, CIII) and cytochrome c oxidase (complex IV, CIV), that cooperate to transfer electrons derived from NADH and succinate to molecular oxygen, creating an electrochemical gradient over the inner membrane that drives transmembrane transport and the ATP synthase. Cytochrome c oxidase is the component of the respiratory chain that catalyzes the reduction of oxygen to water. Electrons originating from reduced cytochrome c in the intermembrane space (IMS) are transferred via the dinuclear copper A center (CU(A)) of subunit 2 and heme A of subunit 1 to the active site in subunit 1, a binuclear center (BNC) formed by heme A3 and copper B (CU(B)). The BNC reduces molecular oxygen to 2 water molecules using 4 electrons from cytochrome c in the IMS and 4 protons from the mitochondrial matrix.</text>
</comment>
<feature type="transmembrane region" description="Helical" evidence="7">
    <location>
        <begin position="46"/>
        <end position="66"/>
    </location>
</feature>
<dbReference type="Proteomes" id="UP000305067">
    <property type="component" value="Unassembled WGS sequence"/>
</dbReference>
<evidence type="ECO:0000256" key="3">
    <source>
        <dbReference type="ARBA" id="ARBA00010514"/>
    </source>
</evidence>
<evidence type="ECO:0000256" key="1">
    <source>
        <dbReference type="ARBA" id="ARBA00004434"/>
    </source>
</evidence>
<dbReference type="AlphaFoldDB" id="A0A5C3QWD3"/>
<keyword evidence="7" id="KW-1133">Transmembrane helix</keyword>
<accession>A0A5C3QWD3</accession>
<sequence length="73" mass="7849">MLARSTQLSTRAFTRSFHASKVARGAHAHSPVPFSHKNKVAFAAKVIVFFAIPFSIPFGASAWQIYKSAGGDA</sequence>
<keyword evidence="7" id="KW-0812">Transmembrane</keyword>
<protein>
    <recommendedName>
        <fullName evidence="7">Cytochrome c oxidase subunit 8, mitochondrial</fullName>
    </recommendedName>
    <alternativeName>
        <fullName evidence="7">Cytochrome c oxidase polypeptide VIII</fullName>
    </alternativeName>
</protein>
<comment type="subunit">
    <text evidence="7">Component of the cytochrome c oxidase (complex IV, CIV), a multisubunit enzyme composed of a catalytic core of 3 subunits and several supernumerary subunits. The complex exists as a monomer or a dimer and forms supercomplexes (SCs) in the inner mitochondrial membrane with ubiquinol-cytochrome c oxidoreductase (cytochrome b-c1 complex, complex III, CIII).</text>
</comment>
<dbReference type="InterPro" id="IPR004202">
    <property type="entry name" value="COX7C/Cox8"/>
</dbReference>
<dbReference type="OrthoDB" id="9974841at2759"/>
<dbReference type="InterPro" id="IPR036636">
    <property type="entry name" value="COX7C/Cox8_sf"/>
</dbReference>
<name>A0A5C3QWD3_9AGAR</name>
<evidence type="ECO:0000256" key="4">
    <source>
        <dbReference type="ARBA" id="ARBA00022792"/>
    </source>
</evidence>
<evidence type="ECO:0000256" key="2">
    <source>
        <dbReference type="ARBA" id="ARBA00004673"/>
    </source>
</evidence>
<comment type="subcellular location">
    <subcellularLocation>
        <location evidence="1 7">Mitochondrion inner membrane</location>
        <topology evidence="1 7">Single-pass membrane protein</topology>
    </subcellularLocation>
</comment>
<keyword evidence="5 7" id="KW-0496">Mitochondrion</keyword>
<dbReference type="GO" id="GO:0045277">
    <property type="term" value="C:respiratory chain complex IV"/>
    <property type="evidence" value="ECO:0007669"/>
    <property type="project" value="UniProtKB-UniRule"/>
</dbReference>
<dbReference type="Gene3D" id="4.10.49.10">
    <property type="entry name" value="Cytochrome c oxidase subunit VIIc"/>
    <property type="match status" value="1"/>
</dbReference>
<dbReference type="UniPathway" id="UPA00705"/>
<evidence type="ECO:0000313" key="9">
    <source>
        <dbReference type="Proteomes" id="UP000305067"/>
    </source>
</evidence>
<evidence type="ECO:0000256" key="7">
    <source>
        <dbReference type="RuleBase" id="RU368123"/>
    </source>
</evidence>
<keyword evidence="7" id="KW-0809">Transit peptide</keyword>
<dbReference type="SUPFAM" id="SSF81427">
    <property type="entry name" value="Mitochondrial cytochrome c oxidase subunit VIIc (aka VIIIa)"/>
    <property type="match status" value="1"/>
</dbReference>
<dbReference type="GO" id="GO:0006123">
    <property type="term" value="P:mitochondrial electron transport, cytochrome c to oxygen"/>
    <property type="evidence" value="ECO:0007669"/>
    <property type="project" value="UniProtKB-UniRule"/>
</dbReference>
<reference evidence="8 9" key="1">
    <citation type="journal article" date="2019" name="Nat. Ecol. Evol.">
        <title>Megaphylogeny resolves global patterns of mushroom evolution.</title>
        <authorList>
            <person name="Varga T."/>
            <person name="Krizsan K."/>
            <person name="Foldi C."/>
            <person name="Dima B."/>
            <person name="Sanchez-Garcia M."/>
            <person name="Sanchez-Ramirez S."/>
            <person name="Szollosi G.J."/>
            <person name="Szarkandi J.G."/>
            <person name="Papp V."/>
            <person name="Albert L."/>
            <person name="Andreopoulos W."/>
            <person name="Angelini C."/>
            <person name="Antonin V."/>
            <person name="Barry K.W."/>
            <person name="Bougher N.L."/>
            <person name="Buchanan P."/>
            <person name="Buyck B."/>
            <person name="Bense V."/>
            <person name="Catcheside P."/>
            <person name="Chovatia M."/>
            <person name="Cooper J."/>
            <person name="Damon W."/>
            <person name="Desjardin D."/>
            <person name="Finy P."/>
            <person name="Geml J."/>
            <person name="Haridas S."/>
            <person name="Hughes K."/>
            <person name="Justo A."/>
            <person name="Karasinski D."/>
            <person name="Kautmanova I."/>
            <person name="Kiss B."/>
            <person name="Kocsube S."/>
            <person name="Kotiranta H."/>
            <person name="LaButti K.M."/>
            <person name="Lechner B.E."/>
            <person name="Liimatainen K."/>
            <person name="Lipzen A."/>
            <person name="Lukacs Z."/>
            <person name="Mihaltcheva S."/>
            <person name="Morgado L.N."/>
            <person name="Niskanen T."/>
            <person name="Noordeloos M.E."/>
            <person name="Ohm R.A."/>
            <person name="Ortiz-Santana B."/>
            <person name="Ovrebo C."/>
            <person name="Racz N."/>
            <person name="Riley R."/>
            <person name="Savchenko A."/>
            <person name="Shiryaev A."/>
            <person name="Soop K."/>
            <person name="Spirin V."/>
            <person name="Szebenyi C."/>
            <person name="Tomsovsky M."/>
            <person name="Tulloss R.E."/>
            <person name="Uehling J."/>
            <person name="Grigoriev I.V."/>
            <person name="Vagvolgyi C."/>
            <person name="Papp T."/>
            <person name="Martin F.M."/>
            <person name="Miettinen O."/>
            <person name="Hibbett D.S."/>
            <person name="Nagy L.G."/>
        </authorList>
    </citation>
    <scope>NUCLEOTIDE SEQUENCE [LARGE SCALE GENOMIC DNA]</scope>
    <source>
        <strain evidence="8 9">CBS 309.79</strain>
    </source>
</reference>
<proteinExistence type="inferred from homology"/>
<evidence type="ECO:0000313" key="8">
    <source>
        <dbReference type="EMBL" id="TFL05688.1"/>
    </source>
</evidence>
<dbReference type="EMBL" id="ML178816">
    <property type="protein sequence ID" value="TFL05688.1"/>
    <property type="molecule type" value="Genomic_DNA"/>
</dbReference>
<comment type="similarity">
    <text evidence="3 7">Belongs to the cytochrome c oxidase VIIc family.</text>
</comment>
<keyword evidence="9" id="KW-1185">Reference proteome</keyword>
<evidence type="ECO:0000256" key="5">
    <source>
        <dbReference type="ARBA" id="ARBA00023128"/>
    </source>
</evidence>
<organism evidence="8 9">
    <name type="scientific">Pterulicium gracile</name>
    <dbReference type="NCBI Taxonomy" id="1884261"/>
    <lineage>
        <taxon>Eukaryota</taxon>
        <taxon>Fungi</taxon>
        <taxon>Dikarya</taxon>
        <taxon>Basidiomycota</taxon>
        <taxon>Agaricomycotina</taxon>
        <taxon>Agaricomycetes</taxon>
        <taxon>Agaricomycetidae</taxon>
        <taxon>Agaricales</taxon>
        <taxon>Pleurotineae</taxon>
        <taxon>Pterulaceae</taxon>
        <taxon>Pterulicium</taxon>
    </lineage>
</organism>